<dbReference type="GO" id="GO:0000049">
    <property type="term" value="F:tRNA binding"/>
    <property type="evidence" value="ECO:0007669"/>
    <property type="project" value="UniProtKB-UniRule"/>
</dbReference>
<keyword evidence="8" id="KW-0963">Cytoplasm</keyword>
<sequence length="194" mass="21833">MAEIKMIVGLGNPGPRYAKNRHNIGFQCVDLFSERHQIPLDKMQHRARLGSGWVQDNGRRQRVLLVKPLTYMNASGEAVAPLARYYRIAPEEILVIHDDLDLEAGRLRLRRNGSSGGQRGVQSIINQLGSQDFHRARVGIGRPPGRMDPAAYVLQDFSPQEEAEIFGPLRVTVCDAVVCWLFEGIEAAMNRFNR</sequence>
<dbReference type="InterPro" id="IPR001328">
    <property type="entry name" value="Pept_tRNA_hydro"/>
</dbReference>
<dbReference type="Proteomes" id="UP000317371">
    <property type="component" value="Unassembled WGS sequence"/>
</dbReference>
<keyword evidence="4 8" id="KW-0694">RNA-binding</keyword>
<feature type="site" description="Discriminates between blocked and unblocked aminoacyl-tRNA" evidence="8">
    <location>
        <position position="12"/>
    </location>
</feature>
<dbReference type="OrthoDB" id="9800507at2"/>
<evidence type="ECO:0000256" key="2">
    <source>
        <dbReference type="ARBA" id="ARBA00022555"/>
    </source>
</evidence>
<dbReference type="InterPro" id="IPR018171">
    <property type="entry name" value="Pept_tRNA_hydro_CS"/>
</dbReference>
<feature type="binding site" evidence="8">
    <location>
        <position position="73"/>
    </location>
    <ligand>
        <name>tRNA</name>
        <dbReference type="ChEBI" id="CHEBI:17843"/>
    </ligand>
</feature>
<evidence type="ECO:0000256" key="4">
    <source>
        <dbReference type="ARBA" id="ARBA00022884"/>
    </source>
</evidence>
<accession>A0A540VK69</accession>
<feature type="site" description="Stabilizes the basic form of H active site to accept a proton" evidence="8">
    <location>
        <position position="98"/>
    </location>
</feature>
<evidence type="ECO:0000256" key="9">
    <source>
        <dbReference type="RuleBase" id="RU000673"/>
    </source>
</evidence>
<dbReference type="GO" id="GO:0006515">
    <property type="term" value="P:protein quality control for misfolded or incompletely synthesized proteins"/>
    <property type="evidence" value="ECO:0007669"/>
    <property type="project" value="UniProtKB-UniRule"/>
</dbReference>
<dbReference type="EC" id="3.1.1.29" evidence="1 8"/>
<proteinExistence type="inferred from homology"/>
<reference evidence="11 12" key="1">
    <citation type="submission" date="2019-06" db="EMBL/GenBank/DDBJ databases">
        <title>Genome sequence of Litorilinea aerophila BAA-2444.</title>
        <authorList>
            <person name="Maclea K.S."/>
            <person name="Maurais E.G."/>
            <person name="Iannazzi L.C."/>
        </authorList>
    </citation>
    <scope>NUCLEOTIDE SEQUENCE [LARGE SCALE GENOMIC DNA]</scope>
    <source>
        <strain evidence="11 12">ATCC BAA-2444</strain>
    </source>
</reference>
<dbReference type="PANTHER" id="PTHR17224:SF1">
    <property type="entry name" value="PEPTIDYL-TRNA HYDROLASE"/>
    <property type="match status" value="1"/>
</dbReference>
<comment type="caution">
    <text evidence="8">Lacks conserved residue(s) required for the propagation of feature annotation.</text>
</comment>
<evidence type="ECO:0000313" key="11">
    <source>
        <dbReference type="EMBL" id="TQE97175.1"/>
    </source>
</evidence>
<dbReference type="InParanoid" id="A0A540VK69"/>
<dbReference type="PROSITE" id="PS01195">
    <property type="entry name" value="PEPT_TRNA_HYDROL_1"/>
    <property type="match status" value="1"/>
</dbReference>
<name>A0A540VK69_9CHLR</name>
<dbReference type="NCBIfam" id="TIGR00447">
    <property type="entry name" value="pth"/>
    <property type="match status" value="1"/>
</dbReference>
<comment type="similarity">
    <text evidence="5 8 10">Belongs to the PTH family.</text>
</comment>
<dbReference type="Gene3D" id="3.40.50.1470">
    <property type="entry name" value="Peptidyl-tRNA hydrolase"/>
    <property type="match status" value="1"/>
</dbReference>
<protein>
    <recommendedName>
        <fullName evidence="7 8">Peptidyl-tRNA hydrolase</fullName>
        <shortName evidence="8">Pth</shortName>
        <ecNumber evidence="1 8">3.1.1.29</ecNumber>
    </recommendedName>
</protein>
<dbReference type="HAMAP" id="MF_00083">
    <property type="entry name" value="Pept_tRNA_hydro_bact"/>
    <property type="match status" value="1"/>
</dbReference>
<evidence type="ECO:0000313" key="12">
    <source>
        <dbReference type="Proteomes" id="UP000317371"/>
    </source>
</evidence>
<comment type="function">
    <text evidence="8">Hydrolyzes ribosome-free peptidyl-tRNAs (with 1 or more amino acids incorporated), which drop off the ribosome during protein synthesis, or as a result of ribosome stalling.</text>
</comment>
<evidence type="ECO:0000256" key="8">
    <source>
        <dbReference type="HAMAP-Rule" id="MF_00083"/>
    </source>
</evidence>
<feature type="binding site" evidence="8">
    <location>
        <position position="17"/>
    </location>
    <ligand>
        <name>tRNA</name>
        <dbReference type="ChEBI" id="CHEBI:17843"/>
    </ligand>
</feature>
<dbReference type="GO" id="GO:0072344">
    <property type="term" value="P:rescue of stalled ribosome"/>
    <property type="evidence" value="ECO:0007669"/>
    <property type="project" value="UniProtKB-UniRule"/>
</dbReference>
<comment type="catalytic activity">
    <reaction evidence="6 8 9">
        <text>an N-acyl-L-alpha-aminoacyl-tRNA + H2O = an N-acyl-L-amino acid + a tRNA + H(+)</text>
        <dbReference type="Rhea" id="RHEA:54448"/>
        <dbReference type="Rhea" id="RHEA-COMP:10123"/>
        <dbReference type="Rhea" id="RHEA-COMP:13883"/>
        <dbReference type="ChEBI" id="CHEBI:15377"/>
        <dbReference type="ChEBI" id="CHEBI:15378"/>
        <dbReference type="ChEBI" id="CHEBI:59874"/>
        <dbReference type="ChEBI" id="CHEBI:78442"/>
        <dbReference type="ChEBI" id="CHEBI:138191"/>
        <dbReference type="EC" id="3.1.1.29"/>
    </reaction>
</comment>
<gene>
    <name evidence="8" type="primary">pth</name>
    <name evidence="11" type="ORF">FKZ61_03900</name>
</gene>
<comment type="caution">
    <text evidence="11">The sequence shown here is derived from an EMBL/GenBank/DDBJ whole genome shotgun (WGS) entry which is preliminary data.</text>
</comment>
<dbReference type="AlphaFoldDB" id="A0A540VK69"/>
<evidence type="ECO:0000256" key="1">
    <source>
        <dbReference type="ARBA" id="ARBA00013260"/>
    </source>
</evidence>
<dbReference type="PANTHER" id="PTHR17224">
    <property type="entry name" value="PEPTIDYL-TRNA HYDROLASE"/>
    <property type="match status" value="1"/>
</dbReference>
<dbReference type="GO" id="GO:0004045">
    <property type="term" value="F:peptidyl-tRNA hydrolase activity"/>
    <property type="evidence" value="ECO:0007669"/>
    <property type="project" value="UniProtKB-UniRule"/>
</dbReference>
<evidence type="ECO:0000256" key="10">
    <source>
        <dbReference type="RuleBase" id="RU004320"/>
    </source>
</evidence>
<feature type="active site" description="Proton acceptor" evidence="8">
    <location>
        <position position="22"/>
    </location>
</feature>
<dbReference type="Pfam" id="PF01195">
    <property type="entry name" value="Pept_tRNA_hydro"/>
    <property type="match status" value="1"/>
</dbReference>
<feature type="binding site" evidence="8">
    <location>
        <position position="71"/>
    </location>
    <ligand>
        <name>tRNA</name>
        <dbReference type="ChEBI" id="CHEBI:17843"/>
    </ligand>
</feature>
<keyword evidence="12" id="KW-1185">Reference proteome</keyword>
<dbReference type="FunCoup" id="A0A540VK69">
    <property type="interactions" value="428"/>
</dbReference>
<keyword evidence="3 8" id="KW-0378">Hydrolase</keyword>
<dbReference type="SUPFAM" id="SSF53178">
    <property type="entry name" value="Peptidyl-tRNA hydrolase-like"/>
    <property type="match status" value="1"/>
</dbReference>
<keyword evidence="2 8" id="KW-0820">tRNA-binding</keyword>
<evidence type="ECO:0000256" key="7">
    <source>
        <dbReference type="ARBA" id="ARBA00050038"/>
    </source>
</evidence>
<dbReference type="InterPro" id="IPR036416">
    <property type="entry name" value="Pept_tRNA_hydro_sf"/>
</dbReference>
<organism evidence="11 12">
    <name type="scientific">Litorilinea aerophila</name>
    <dbReference type="NCBI Taxonomy" id="1204385"/>
    <lineage>
        <taxon>Bacteria</taxon>
        <taxon>Bacillati</taxon>
        <taxon>Chloroflexota</taxon>
        <taxon>Caldilineae</taxon>
        <taxon>Caldilineales</taxon>
        <taxon>Caldilineaceae</taxon>
        <taxon>Litorilinea</taxon>
    </lineage>
</organism>
<comment type="function">
    <text evidence="8">Catalyzes the release of premature peptidyl moieties from peptidyl-tRNA molecules trapped in stalled 50S ribosomal subunits, and thus maintains levels of free tRNAs and 50S ribosomes.</text>
</comment>
<dbReference type="CDD" id="cd00462">
    <property type="entry name" value="PTH"/>
    <property type="match status" value="1"/>
</dbReference>
<evidence type="ECO:0000256" key="3">
    <source>
        <dbReference type="ARBA" id="ARBA00022801"/>
    </source>
</evidence>
<dbReference type="GO" id="GO:0005737">
    <property type="term" value="C:cytoplasm"/>
    <property type="evidence" value="ECO:0007669"/>
    <property type="project" value="UniProtKB-SubCell"/>
</dbReference>
<evidence type="ECO:0000256" key="5">
    <source>
        <dbReference type="ARBA" id="ARBA00038063"/>
    </source>
</evidence>
<dbReference type="EMBL" id="VIGC01000004">
    <property type="protein sequence ID" value="TQE97175.1"/>
    <property type="molecule type" value="Genomic_DNA"/>
</dbReference>
<comment type="subcellular location">
    <subcellularLocation>
        <location evidence="8">Cytoplasm</location>
    </subcellularLocation>
</comment>
<dbReference type="FunFam" id="3.40.50.1470:FF:000001">
    <property type="entry name" value="Peptidyl-tRNA hydrolase"/>
    <property type="match status" value="1"/>
</dbReference>
<comment type="subunit">
    <text evidence="8">Monomer.</text>
</comment>
<evidence type="ECO:0000256" key="6">
    <source>
        <dbReference type="ARBA" id="ARBA00048707"/>
    </source>
</evidence>